<dbReference type="InterPro" id="IPR000792">
    <property type="entry name" value="Tscrpt_reg_LuxR_C"/>
</dbReference>
<keyword evidence="1" id="KW-0805">Transcription regulation</keyword>
<dbReference type="EMBL" id="SSWX01000021">
    <property type="protein sequence ID" value="THJ31651.1"/>
    <property type="molecule type" value="Genomic_DNA"/>
</dbReference>
<dbReference type="InterPro" id="IPR041664">
    <property type="entry name" value="AAA_16"/>
</dbReference>
<dbReference type="SMART" id="SM00421">
    <property type="entry name" value="HTH_LUXR"/>
    <property type="match status" value="1"/>
</dbReference>
<dbReference type="Pfam" id="PF00196">
    <property type="entry name" value="GerE"/>
    <property type="match status" value="1"/>
</dbReference>
<dbReference type="GO" id="GO:0003677">
    <property type="term" value="F:DNA binding"/>
    <property type="evidence" value="ECO:0007669"/>
    <property type="project" value="UniProtKB-KW"/>
</dbReference>
<evidence type="ECO:0000256" key="1">
    <source>
        <dbReference type="ARBA" id="ARBA00023015"/>
    </source>
</evidence>
<keyword evidence="6" id="KW-1185">Reference proteome</keyword>
<dbReference type="Gene3D" id="3.40.50.300">
    <property type="entry name" value="P-loop containing nucleotide triphosphate hydrolases"/>
    <property type="match status" value="1"/>
</dbReference>
<dbReference type="InterPro" id="IPR016032">
    <property type="entry name" value="Sig_transdc_resp-reg_C-effctor"/>
</dbReference>
<evidence type="ECO:0000259" key="4">
    <source>
        <dbReference type="PROSITE" id="PS50043"/>
    </source>
</evidence>
<dbReference type="PROSITE" id="PS00622">
    <property type="entry name" value="HTH_LUXR_1"/>
    <property type="match status" value="1"/>
</dbReference>
<dbReference type="AlphaFoldDB" id="A0A4S5BLL5"/>
<dbReference type="OrthoDB" id="134985at2"/>
<dbReference type="SUPFAM" id="SSF52540">
    <property type="entry name" value="P-loop containing nucleoside triphosphate hydrolases"/>
    <property type="match status" value="1"/>
</dbReference>
<name>A0A4S5BLL5_9BURK</name>
<dbReference type="InterPro" id="IPR036388">
    <property type="entry name" value="WH-like_DNA-bd_sf"/>
</dbReference>
<dbReference type="Proteomes" id="UP000306236">
    <property type="component" value="Unassembled WGS sequence"/>
</dbReference>
<organism evidence="5 6">
    <name type="scientific">Lampropedia aestuarii</name>
    <dbReference type="NCBI Taxonomy" id="2562762"/>
    <lineage>
        <taxon>Bacteria</taxon>
        <taxon>Pseudomonadati</taxon>
        <taxon>Pseudomonadota</taxon>
        <taxon>Betaproteobacteria</taxon>
        <taxon>Burkholderiales</taxon>
        <taxon>Comamonadaceae</taxon>
        <taxon>Lampropedia</taxon>
    </lineage>
</organism>
<keyword evidence="3" id="KW-0804">Transcription</keyword>
<dbReference type="PROSITE" id="PS50043">
    <property type="entry name" value="HTH_LUXR_2"/>
    <property type="match status" value="1"/>
</dbReference>
<dbReference type="Pfam" id="PF25873">
    <property type="entry name" value="WHD_MalT"/>
    <property type="match status" value="1"/>
</dbReference>
<proteinExistence type="predicted"/>
<dbReference type="SUPFAM" id="SSF46894">
    <property type="entry name" value="C-terminal effector domain of the bipartite response regulators"/>
    <property type="match status" value="1"/>
</dbReference>
<dbReference type="Gene3D" id="1.10.10.10">
    <property type="entry name" value="Winged helix-like DNA-binding domain superfamily/Winged helix DNA-binding domain"/>
    <property type="match status" value="1"/>
</dbReference>
<keyword evidence="2" id="KW-0238">DNA-binding</keyword>
<comment type="caution">
    <text evidence="5">The sequence shown here is derived from an EMBL/GenBank/DDBJ whole genome shotgun (WGS) entry which is preliminary data.</text>
</comment>
<dbReference type="InterPro" id="IPR059106">
    <property type="entry name" value="WHD_MalT"/>
</dbReference>
<dbReference type="Pfam" id="PF13191">
    <property type="entry name" value="AAA_16"/>
    <property type="match status" value="1"/>
</dbReference>
<dbReference type="CDD" id="cd06170">
    <property type="entry name" value="LuxR_C_like"/>
    <property type="match status" value="1"/>
</dbReference>
<evidence type="ECO:0000313" key="5">
    <source>
        <dbReference type="EMBL" id="THJ31651.1"/>
    </source>
</evidence>
<reference evidence="5 6" key="1">
    <citation type="submission" date="2019-04" db="EMBL/GenBank/DDBJ databases">
        <title>Lampropedia sp YIM MLB12 draf genome.</title>
        <authorList>
            <person name="Wang Y.-X."/>
        </authorList>
    </citation>
    <scope>NUCLEOTIDE SEQUENCE [LARGE SCALE GENOMIC DNA]</scope>
    <source>
        <strain evidence="5 6">YIM MLB12</strain>
    </source>
</reference>
<sequence length="909" mass="100968">MASSKDPHHGPRLKQGLLERVQILERWLAQRDKTLHLLLGPAGSGKTTLALQWRRQLFAHGFDTAWISVHAEDEMHALVEKLFNALESISPVISQKPHGHDLRQGRFLDVSAIAISLIHSIQRYSRQVVLVFDDFHNANAHQAKLLLQTLLDYAPANLHVLIVSRSTPALLFERLRAAQQTYEQDEQQLRFSATEVQQLVHLWPGLQTIAWPRLVHMSDGWITGLQLLAAHAKKHGHALDGHQTFIKPEITAYFNQEVLYCLSPESLRGLVRLSPTRQFNASLAVSMLGVETGKNLLMQLQAQRLFISPVESGDSGACAWWRFHPLFRELLLARFAQMPDELQCNTHMRLGQWFEQHGMLRDTVQHYAAAGEIDTAIACIEASAQALFFNGHLQALVQAVAAIPAAHLQHRNGLLLWLAWSQLCYRQFDACNASIAQLDWLLATGIDDAFAGSADGALQAHVCLLKFSLALQSDDLDLAHALLPQMLELQQPHQAVLQGGRGNLLAWFFSRQGLHEQARHYLKGAGYYRSDGVLLLDSPFGSLMSQALEGMSYLHEGNYRHAEDVLRAVLAQAEAGPGSHCEAACNAAGWLCEVLYEINHIADLRNLLERYGNAIAKVACPDAQLSSTLARSRLLALEGHFAESHAVLDGFMDVARSRNMLYLVAVLVHEQLELQLRQASPSQSPVYLATLDQLAQQALQTRHHGAQPIAQYAALAHALWRVHSLNEQSDPALLLGLESNPLVTGRLRLRTAALVAIAHQRAGLETIAEQIVLQVLLQAHTCGCVNTVLDMGQDLRQLVQQVQARSLDTNPLLGFYVDGLLQHARQRQSAVAQPAQKPGAKAESLSERELQILRLLANDLPNKRIANALGVSAETVKWHLRNIYKKLSVFSRSEAVVAARRLQLVTESI</sequence>
<accession>A0A4S5BLL5</accession>
<dbReference type="PANTHER" id="PTHR44688:SF25">
    <property type="entry name" value="HTH LUXR-TYPE DOMAIN-CONTAINING PROTEIN"/>
    <property type="match status" value="1"/>
</dbReference>
<protein>
    <recommendedName>
        <fullName evidence="4">HTH luxR-type domain-containing protein</fullName>
    </recommendedName>
</protein>
<dbReference type="PANTHER" id="PTHR44688">
    <property type="entry name" value="DNA-BINDING TRANSCRIPTIONAL ACTIVATOR DEVR_DOSR"/>
    <property type="match status" value="1"/>
</dbReference>
<feature type="domain" description="HTH luxR-type" evidence="4">
    <location>
        <begin position="838"/>
        <end position="903"/>
    </location>
</feature>
<evidence type="ECO:0000256" key="3">
    <source>
        <dbReference type="ARBA" id="ARBA00023163"/>
    </source>
</evidence>
<dbReference type="InterPro" id="IPR027417">
    <property type="entry name" value="P-loop_NTPase"/>
</dbReference>
<evidence type="ECO:0000313" key="6">
    <source>
        <dbReference type="Proteomes" id="UP000306236"/>
    </source>
</evidence>
<dbReference type="RefSeq" id="WP_136407359.1">
    <property type="nucleotide sequence ID" value="NZ_SSWX01000021.1"/>
</dbReference>
<evidence type="ECO:0000256" key="2">
    <source>
        <dbReference type="ARBA" id="ARBA00023125"/>
    </source>
</evidence>
<dbReference type="PRINTS" id="PR00038">
    <property type="entry name" value="HTHLUXR"/>
</dbReference>
<gene>
    <name evidence="5" type="ORF">E8K88_14305</name>
</gene>
<dbReference type="GO" id="GO:0006355">
    <property type="term" value="P:regulation of DNA-templated transcription"/>
    <property type="evidence" value="ECO:0007669"/>
    <property type="project" value="InterPro"/>
</dbReference>